<comment type="subcellular location">
    <subcellularLocation>
        <location evidence="1">Membrane</location>
        <topology evidence="1">Multi-pass membrane protein</topology>
    </subcellularLocation>
</comment>
<keyword evidence="9" id="KW-1185">Reference proteome</keyword>
<dbReference type="GO" id="GO:0032977">
    <property type="term" value="F:membrane insertase activity"/>
    <property type="evidence" value="ECO:0007669"/>
    <property type="project" value="InterPro"/>
</dbReference>
<dbReference type="GO" id="GO:0005743">
    <property type="term" value="C:mitochondrial inner membrane"/>
    <property type="evidence" value="ECO:0007669"/>
    <property type="project" value="TreeGrafter"/>
</dbReference>
<keyword evidence="4 7" id="KW-1133">Transmembrane helix</keyword>
<organism evidence="8 9">
    <name type="scientific">Oleoguttula mirabilis</name>
    <dbReference type="NCBI Taxonomy" id="1507867"/>
    <lineage>
        <taxon>Eukaryota</taxon>
        <taxon>Fungi</taxon>
        <taxon>Dikarya</taxon>
        <taxon>Ascomycota</taxon>
        <taxon>Pezizomycotina</taxon>
        <taxon>Dothideomycetes</taxon>
        <taxon>Dothideomycetidae</taxon>
        <taxon>Mycosphaerellales</taxon>
        <taxon>Teratosphaeriaceae</taxon>
        <taxon>Oleoguttula</taxon>
    </lineage>
</organism>
<comment type="caution">
    <text evidence="8">The sequence shown here is derived from an EMBL/GenBank/DDBJ whole genome shotgun (WGS) entry which is preliminary data.</text>
</comment>
<evidence type="ECO:0000256" key="1">
    <source>
        <dbReference type="ARBA" id="ARBA00004141"/>
    </source>
</evidence>
<reference evidence="8 9" key="1">
    <citation type="submission" date="2021-11" db="EMBL/GenBank/DDBJ databases">
        <title>Black yeast isolated from Biological Soil Crust.</title>
        <authorList>
            <person name="Kurbessoian T."/>
        </authorList>
    </citation>
    <scope>NUCLEOTIDE SEQUENCE [LARGE SCALE GENOMIC DNA]</scope>
    <source>
        <strain evidence="8 9">CCFEE 5522</strain>
    </source>
</reference>
<name>A0AAV9J936_9PEZI</name>
<dbReference type="GO" id="GO:0033617">
    <property type="term" value="P:mitochondrial respiratory chain complex IV assembly"/>
    <property type="evidence" value="ECO:0007669"/>
    <property type="project" value="TreeGrafter"/>
</dbReference>
<dbReference type="PANTHER" id="PTHR12428">
    <property type="entry name" value="OXA1"/>
    <property type="match status" value="1"/>
</dbReference>
<evidence type="ECO:0000256" key="4">
    <source>
        <dbReference type="ARBA" id="ARBA00022989"/>
    </source>
</evidence>
<evidence type="ECO:0000313" key="8">
    <source>
        <dbReference type="EMBL" id="KAK4541217.1"/>
    </source>
</evidence>
<gene>
    <name evidence="8" type="ORF">LTR36_008133</name>
</gene>
<keyword evidence="3 7" id="KW-0812">Transmembrane</keyword>
<evidence type="ECO:0000256" key="7">
    <source>
        <dbReference type="SAM" id="Phobius"/>
    </source>
</evidence>
<evidence type="ECO:0000313" key="9">
    <source>
        <dbReference type="Proteomes" id="UP001324427"/>
    </source>
</evidence>
<comment type="similarity">
    <text evidence="2">Belongs to the OXA1/ALB3/YidC family.</text>
</comment>
<evidence type="ECO:0000256" key="6">
    <source>
        <dbReference type="SAM" id="MobiDB-lite"/>
    </source>
</evidence>
<dbReference type="EMBL" id="JAVFHQ010000055">
    <property type="protein sequence ID" value="KAK4541217.1"/>
    <property type="molecule type" value="Genomic_DNA"/>
</dbReference>
<evidence type="ECO:0000256" key="2">
    <source>
        <dbReference type="ARBA" id="ARBA00009877"/>
    </source>
</evidence>
<keyword evidence="5 7" id="KW-0472">Membrane</keyword>
<feature type="compositionally biased region" description="Low complexity" evidence="6">
    <location>
        <begin position="290"/>
        <end position="309"/>
    </location>
</feature>
<evidence type="ECO:0000256" key="5">
    <source>
        <dbReference type="ARBA" id="ARBA00023136"/>
    </source>
</evidence>
<feature type="transmembrane region" description="Helical" evidence="7">
    <location>
        <begin position="340"/>
        <end position="357"/>
    </location>
</feature>
<dbReference type="InterPro" id="IPR001708">
    <property type="entry name" value="YidC/ALB3/OXA1/COX18"/>
</dbReference>
<dbReference type="GO" id="GO:0032979">
    <property type="term" value="P:protein insertion into mitochondrial inner membrane from matrix"/>
    <property type="evidence" value="ECO:0007669"/>
    <property type="project" value="TreeGrafter"/>
</dbReference>
<dbReference type="PANTHER" id="PTHR12428:SF65">
    <property type="entry name" value="CYTOCHROME C OXIDASE ASSEMBLY PROTEIN COX18, MITOCHONDRIAL"/>
    <property type="match status" value="1"/>
</dbReference>
<proteinExistence type="inferred from homology"/>
<evidence type="ECO:0000256" key="3">
    <source>
        <dbReference type="ARBA" id="ARBA00022692"/>
    </source>
</evidence>
<dbReference type="AlphaFoldDB" id="A0AAV9J936"/>
<sequence>MLASRAARASLFHLPPPLRVATYHQSRAFSASAPRNFTLVDIAVAGPSALVDSLHNTGLPWYATLPTAAVLVRGVLVYYLSALPARRAARVQANLVPLASARTLHKLNDANAQARLQKLPPSLRPLSRMIRGYWFRSLELHKLGKLFGAPRFHPRGILNFGMLIAFTEAIRIKCGSREGLLPLVLSPFEWVAMQTMPGQFPTVAPPEPSGLGEEQLQAATTVSEDGMTSIDLSQLRVAQPGHAHSAHLDPTLTDEGLFWCLDLTAPDPTFLLPTLLSLTMAANIIFRPTAGKPKASSPAAATPRALTTSEEQIASPEARKILQAPPAQGILSRYIGPMNFGQRIGLCISIVFFFAALKMPAAILLYFIPSMIMGGLQRMWLDRKVPITPPIQPCRRPLRFKVRKEWVD</sequence>
<accession>A0AAV9J936</accession>
<protein>
    <submittedName>
        <fullName evidence="8">Uncharacterized protein</fullName>
    </submittedName>
</protein>
<dbReference type="Proteomes" id="UP001324427">
    <property type="component" value="Unassembled WGS sequence"/>
</dbReference>
<feature type="region of interest" description="Disordered" evidence="6">
    <location>
        <begin position="290"/>
        <end position="312"/>
    </location>
</feature>